<organism evidence="2 3">
    <name type="scientific">Chaetomium strumarium</name>
    <dbReference type="NCBI Taxonomy" id="1170767"/>
    <lineage>
        <taxon>Eukaryota</taxon>
        <taxon>Fungi</taxon>
        <taxon>Dikarya</taxon>
        <taxon>Ascomycota</taxon>
        <taxon>Pezizomycotina</taxon>
        <taxon>Sordariomycetes</taxon>
        <taxon>Sordariomycetidae</taxon>
        <taxon>Sordariales</taxon>
        <taxon>Chaetomiaceae</taxon>
        <taxon>Chaetomium</taxon>
    </lineage>
</organism>
<reference evidence="2" key="2">
    <citation type="submission" date="2023-06" db="EMBL/GenBank/DDBJ databases">
        <authorList>
            <consortium name="Lawrence Berkeley National Laboratory"/>
            <person name="Mondo S.J."/>
            <person name="Hensen N."/>
            <person name="Bonometti L."/>
            <person name="Westerberg I."/>
            <person name="Brannstrom I.O."/>
            <person name="Guillou S."/>
            <person name="Cros-Aarteil S."/>
            <person name="Calhoun S."/>
            <person name="Haridas S."/>
            <person name="Kuo A."/>
            <person name="Pangilinan J."/>
            <person name="Riley R."/>
            <person name="Labutti K."/>
            <person name="Andreopoulos B."/>
            <person name="Lipzen A."/>
            <person name="Chen C."/>
            <person name="Yanf M."/>
            <person name="Daum C."/>
            <person name="Ng V."/>
            <person name="Clum A."/>
            <person name="Steindorff A."/>
            <person name="Ohm R."/>
            <person name="Martin F."/>
            <person name="Silar P."/>
            <person name="Natvig D."/>
            <person name="Lalanne C."/>
            <person name="Gautier V."/>
            <person name="Ament-Velasquez S.L."/>
            <person name="Kruys A."/>
            <person name="Hutchinson M.I."/>
            <person name="Powell A.J."/>
            <person name="Barry K."/>
            <person name="Miller A.N."/>
            <person name="Grigoriev I.V."/>
            <person name="Debuchy R."/>
            <person name="Gladieux P."/>
            <person name="Thoren M.H."/>
            <person name="Johannesson H."/>
        </authorList>
    </citation>
    <scope>NUCLEOTIDE SEQUENCE</scope>
    <source>
        <strain evidence="2">CBS 333.67</strain>
    </source>
</reference>
<sequence length="186" mass="20688">MAPTEQTILSNYLLVPAQLPAIISLQEFIALFPRQLQSSPRIRSLYRDLQSQRNVVVDAVAEEIEQEVKQGKAMRRAVIRSKREAEAEAQEQDDEVEIERMLGNWSAPQNPRHSLASILPDMEGAIGALEAELQLLEEEEAALLASVRGTVGGMSDLRYGRLANSRLPEQVLDGLVNLQEICRGKS</sequence>
<dbReference type="AlphaFoldDB" id="A0AAJ0M0Q9"/>
<dbReference type="RefSeq" id="XP_062720403.1">
    <property type="nucleotide sequence ID" value="XM_062863144.1"/>
</dbReference>
<dbReference type="PANTHER" id="PTHR28064:SF1">
    <property type="entry name" value="INNER KINETOCHORE SUBUNIT NKP2"/>
    <property type="match status" value="1"/>
</dbReference>
<dbReference type="Proteomes" id="UP001273166">
    <property type="component" value="Unassembled WGS sequence"/>
</dbReference>
<keyword evidence="1" id="KW-0175">Coiled coil</keyword>
<dbReference type="InterPro" id="IPR018565">
    <property type="entry name" value="Nkp2/Cnl2"/>
</dbReference>
<dbReference type="GeneID" id="87881973"/>
<keyword evidence="3" id="KW-1185">Reference proteome</keyword>
<feature type="coiled-coil region" evidence="1">
    <location>
        <begin position="75"/>
        <end position="146"/>
    </location>
</feature>
<protein>
    <submittedName>
        <fullName evidence="2">Cnl2/NKP2 family protein-domain-containing protein</fullName>
    </submittedName>
</protein>
<name>A0AAJ0M0Q9_9PEZI</name>
<accession>A0AAJ0M0Q9</accession>
<comment type="caution">
    <text evidence="2">The sequence shown here is derived from an EMBL/GenBank/DDBJ whole genome shotgun (WGS) entry which is preliminary data.</text>
</comment>
<reference evidence="2" key="1">
    <citation type="journal article" date="2023" name="Mol. Phylogenet. Evol.">
        <title>Genome-scale phylogeny and comparative genomics of the fungal order Sordariales.</title>
        <authorList>
            <person name="Hensen N."/>
            <person name="Bonometti L."/>
            <person name="Westerberg I."/>
            <person name="Brannstrom I.O."/>
            <person name="Guillou S."/>
            <person name="Cros-Aarteil S."/>
            <person name="Calhoun S."/>
            <person name="Haridas S."/>
            <person name="Kuo A."/>
            <person name="Mondo S."/>
            <person name="Pangilinan J."/>
            <person name="Riley R."/>
            <person name="LaButti K."/>
            <person name="Andreopoulos B."/>
            <person name="Lipzen A."/>
            <person name="Chen C."/>
            <person name="Yan M."/>
            <person name="Daum C."/>
            <person name="Ng V."/>
            <person name="Clum A."/>
            <person name="Steindorff A."/>
            <person name="Ohm R.A."/>
            <person name="Martin F."/>
            <person name="Silar P."/>
            <person name="Natvig D.O."/>
            <person name="Lalanne C."/>
            <person name="Gautier V."/>
            <person name="Ament-Velasquez S.L."/>
            <person name="Kruys A."/>
            <person name="Hutchinson M.I."/>
            <person name="Powell A.J."/>
            <person name="Barry K."/>
            <person name="Miller A.N."/>
            <person name="Grigoriev I.V."/>
            <person name="Debuchy R."/>
            <person name="Gladieux P."/>
            <person name="Hiltunen Thoren M."/>
            <person name="Johannesson H."/>
        </authorList>
    </citation>
    <scope>NUCLEOTIDE SEQUENCE</scope>
    <source>
        <strain evidence="2">CBS 333.67</strain>
    </source>
</reference>
<gene>
    <name evidence="2" type="ORF">B0T15DRAFT_248907</name>
</gene>
<dbReference type="EMBL" id="JAUDZG010000005">
    <property type="protein sequence ID" value="KAK3304623.1"/>
    <property type="molecule type" value="Genomic_DNA"/>
</dbReference>
<dbReference type="GO" id="GO:0031511">
    <property type="term" value="C:Mis6-Sim4 complex"/>
    <property type="evidence" value="ECO:0007669"/>
    <property type="project" value="TreeGrafter"/>
</dbReference>
<evidence type="ECO:0000313" key="3">
    <source>
        <dbReference type="Proteomes" id="UP001273166"/>
    </source>
</evidence>
<evidence type="ECO:0000313" key="2">
    <source>
        <dbReference type="EMBL" id="KAK3304623.1"/>
    </source>
</evidence>
<dbReference type="GO" id="GO:0007059">
    <property type="term" value="P:chromosome segregation"/>
    <property type="evidence" value="ECO:0007669"/>
    <property type="project" value="TreeGrafter"/>
</dbReference>
<dbReference type="PANTHER" id="PTHR28064">
    <property type="entry name" value="INNER KINETOCHORE SUBUNIT NKP2"/>
    <property type="match status" value="1"/>
</dbReference>
<dbReference type="Pfam" id="PF09447">
    <property type="entry name" value="Cnl2_NKP2"/>
    <property type="match status" value="1"/>
</dbReference>
<proteinExistence type="predicted"/>
<evidence type="ECO:0000256" key="1">
    <source>
        <dbReference type="SAM" id="Coils"/>
    </source>
</evidence>